<name>A0A1Y4SYJ2_9FIRM</name>
<dbReference type="GO" id="GO:0000036">
    <property type="term" value="F:acyl carrier activity"/>
    <property type="evidence" value="ECO:0007669"/>
    <property type="project" value="UniProtKB-UniRule"/>
</dbReference>
<evidence type="ECO:0000256" key="4">
    <source>
        <dbReference type="ARBA" id="ARBA00022832"/>
    </source>
</evidence>
<reference evidence="9 10" key="1">
    <citation type="journal article" date="2018" name="BMC Genomics">
        <title>Whole genome sequencing and function prediction of 133 gut anaerobes isolated from chicken caecum in pure cultures.</title>
        <authorList>
            <person name="Medvecky M."/>
            <person name="Cejkova D."/>
            <person name="Polansky O."/>
            <person name="Karasova D."/>
            <person name="Kubasova T."/>
            <person name="Cizek A."/>
            <person name="Rychlik I."/>
        </authorList>
    </citation>
    <scope>NUCLEOTIDE SEQUENCE [LARGE SCALE GENOMIC DNA]</scope>
    <source>
        <strain evidence="9 10">An13</strain>
    </source>
</reference>
<evidence type="ECO:0000256" key="5">
    <source>
        <dbReference type="ARBA" id="ARBA00023098"/>
    </source>
</evidence>
<protein>
    <recommendedName>
        <fullName evidence="7">Acyl carrier protein</fullName>
        <shortName evidence="7">ACP</shortName>
    </recommendedName>
</protein>
<keyword evidence="5 7" id="KW-0443">Lipid metabolism</keyword>
<dbReference type="GO" id="GO:0005737">
    <property type="term" value="C:cytoplasm"/>
    <property type="evidence" value="ECO:0007669"/>
    <property type="project" value="UniProtKB-SubCell"/>
</dbReference>
<organism evidence="9 10">
    <name type="scientific">Massilimicrobiota timonensis</name>
    <dbReference type="NCBI Taxonomy" id="1776392"/>
    <lineage>
        <taxon>Bacteria</taxon>
        <taxon>Bacillati</taxon>
        <taxon>Bacillota</taxon>
        <taxon>Erysipelotrichia</taxon>
        <taxon>Erysipelotrichales</taxon>
        <taxon>Erysipelotrichaceae</taxon>
        <taxon>Massilimicrobiota</taxon>
    </lineage>
</organism>
<dbReference type="PROSITE" id="PS00012">
    <property type="entry name" value="PHOSPHOPANTETHEINE"/>
    <property type="match status" value="1"/>
</dbReference>
<dbReference type="AlphaFoldDB" id="A0A1Y4SYJ2"/>
<dbReference type="Proteomes" id="UP000195305">
    <property type="component" value="Unassembled WGS sequence"/>
</dbReference>
<accession>A0A1Y4SYJ2</accession>
<comment type="pathway">
    <text evidence="7">Lipid metabolism; fatty acid biosynthesis.</text>
</comment>
<dbReference type="HAMAP" id="MF_01217">
    <property type="entry name" value="Acyl_carrier"/>
    <property type="match status" value="1"/>
</dbReference>
<dbReference type="PANTHER" id="PTHR20863:SF76">
    <property type="entry name" value="CARRIER DOMAIN-CONTAINING PROTEIN"/>
    <property type="match status" value="1"/>
</dbReference>
<comment type="PTM">
    <text evidence="7">4'-phosphopantetheine is transferred from CoA to a specific serine of apo-ACP by AcpS. This modification is essential for activity because fatty acids are bound in thioester linkage to the sulfhydryl of the prosthetic group.</text>
</comment>
<keyword evidence="2 7" id="KW-0444">Lipid biosynthesis</keyword>
<dbReference type="InterPro" id="IPR009081">
    <property type="entry name" value="PP-bd_ACP"/>
</dbReference>
<evidence type="ECO:0000313" key="10">
    <source>
        <dbReference type="Proteomes" id="UP000195305"/>
    </source>
</evidence>
<evidence type="ECO:0000256" key="1">
    <source>
        <dbReference type="ARBA" id="ARBA00022450"/>
    </source>
</evidence>
<gene>
    <name evidence="7" type="primary">acpP</name>
    <name evidence="9" type="ORF">B5E75_05005</name>
</gene>
<comment type="caution">
    <text evidence="9">The sequence shown here is derived from an EMBL/GenBank/DDBJ whole genome shotgun (WGS) entry which is preliminary data.</text>
</comment>
<evidence type="ECO:0000256" key="2">
    <source>
        <dbReference type="ARBA" id="ARBA00022516"/>
    </source>
</evidence>
<keyword evidence="10" id="KW-1185">Reference proteome</keyword>
<dbReference type="RefSeq" id="WP_087357692.1">
    <property type="nucleotide sequence ID" value="NZ_AP031415.1"/>
</dbReference>
<evidence type="ECO:0000259" key="8">
    <source>
        <dbReference type="PROSITE" id="PS50075"/>
    </source>
</evidence>
<keyword evidence="6 7" id="KW-0275">Fatty acid biosynthesis</keyword>
<dbReference type="GO" id="GO:0000035">
    <property type="term" value="F:acyl binding"/>
    <property type="evidence" value="ECO:0007669"/>
    <property type="project" value="TreeGrafter"/>
</dbReference>
<evidence type="ECO:0000256" key="3">
    <source>
        <dbReference type="ARBA" id="ARBA00022553"/>
    </source>
</evidence>
<dbReference type="EMBL" id="NFLJ01000011">
    <property type="protein sequence ID" value="OUQ35009.1"/>
    <property type="molecule type" value="Genomic_DNA"/>
</dbReference>
<dbReference type="Pfam" id="PF00550">
    <property type="entry name" value="PP-binding"/>
    <property type="match status" value="1"/>
</dbReference>
<comment type="function">
    <text evidence="7">Carrier of the growing fatty acid chain in fatty acid biosynthesis.</text>
</comment>
<dbReference type="InterPro" id="IPR036736">
    <property type="entry name" value="ACP-like_sf"/>
</dbReference>
<evidence type="ECO:0000256" key="7">
    <source>
        <dbReference type="HAMAP-Rule" id="MF_01217"/>
    </source>
</evidence>
<dbReference type="UniPathway" id="UPA00094"/>
<keyword evidence="3 7" id="KW-0597">Phosphoprotein</keyword>
<keyword evidence="4 7" id="KW-0276">Fatty acid metabolism</keyword>
<comment type="similarity">
    <text evidence="7">Belongs to the acyl carrier protein (ACP) family.</text>
</comment>
<keyword evidence="1 7" id="KW-0596">Phosphopantetheine</keyword>
<dbReference type="InterPro" id="IPR003231">
    <property type="entry name" value="ACP"/>
</dbReference>
<dbReference type="InterPro" id="IPR006162">
    <property type="entry name" value="Ppantetheine_attach_site"/>
</dbReference>
<comment type="subcellular location">
    <subcellularLocation>
        <location evidence="7">Cytoplasm</location>
    </subcellularLocation>
</comment>
<dbReference type="PANTHER" id="PTHR20863">
    <property type="entry name" value="ACYL CARRIER PROTEIN"/>
    <property type="match status" value="1"/>
</dbReference>
<feature type="modified residue" description="O-(pantetheine 4'-phosphoryl)serine" evidence="7">
    <location>
        <position position="33"/>
    </location>
</feature>
<proteinExistence type="inferred from homology"/>
<evidence type="ECO:0000256" key="6">
    <source>
        <dbReference type="ARBA" id="ARBA00023160"/>
    </source>
</evidence>
<keyword evidence="7" id="KW-0963">Cytoplasm</keyword>
<dbReference type="Gene3D" id="1.10.1200.10">
    <property type="entry name" value="ACP-like"/>
    <property type="match status" value="1"/>
</dbReference>
<dbReference type="SUPFAM" id="SSF47336">
    <property type="entry name" value="ACP-like"/>
    <property type="match status" value="1"/>
</dbReference>
<feature type="domain" description="Carrier" evidence="8">
    <location>
        <begin position="1"/>
        <end position="73"/>
    </location>
</feature>
<evidence type="ECO:0000313" key="9">
    <source>
        <dbReference type="EMBL" id="OUQ35009.1"/>
    </source>
</evidence>
<dbReference type="PROSITE" id="PS50075">
    <property type="entry name" value="CARRIER"/>
    <property type="match status" value="1"/>
</dbReference>
<sequence>MDYFDKIKERLSSKLKDQTLTKESSFKDLGIDSLDLVDLVFELEEELGVEFQDDELLKITTVQDLLDLIDTKK</sequence>
<dbReference type="OrthoDB" id="9804551at2"/>